<proteinExistence type="predicted"/>
<evidence type="ECO:0000256" key="1">
    <source>
        <dbReference type="SAM" id="SignalP"/>
    </source>
</evidence>
<comment type="caution">
    <text evidence="2">The sequence shown here is derived from an EMBL/GenBank/DDBJ whole genome shotgun (WGS) entry which is preliminary data.</text>
</comment>
<feature type="signal peptide" evidence="1">
    <location>
        <begin position="1"/>
        <end position="30"/>
    </location>
</feature>
<name>A0ABW5KL61_9SPHI</name>
<feature type="chain" id="PRO_5046322998" evidence="1">
    <location>
        <begin position="31"/>
        <end position="523"/>
    </location>
</feature>
<keyword evidence="3" id="KW-1185">Reference proteome</keyword>
<keyword evidence="1" id="KW-0732">Signal</keyword>
<dbReference type="InterPro" id="IPR017853">
    <property type="entry name" value="GH"/>
</dbReference>
<dbReference type="RefSeq" id="WP_380905693.1">
    <property type="nucleotide sequence ID" value="NZ_JBHUEG010000012.1"/>
</dbReference>
<dbReference type="EMBL" id="JBHULR010000015">
    <property type="protein sequence ID" value="MFD2549376.1"/>
    <property type="molecule type" value="Genomic_DNA"/>
</dbReference>
<gene>
    <name evidence="2" type="ORF">ACFSR5_17140</name>
</gene>
<evidence type="ECO:0000313" key="2">
    <source>
        <dbReference type="EMBL" id="MFD2549376.1"/>
    </source>
</evidence>
<evidence type="ECO:0000313" key="3">
    <source>
        <dbReference type="Proteomes" id="UP001597545"/>
    </source>
</evidence>
<organism evidence="2 3">
    <name type="scientific">Sphingobacterium suaedae</name>
    <dbReference type="NCBI Taxonomy" id="1686402"/>
    <lineage>
        <taxon>Bacteria</taxon>
        <taxon>Pseudomonadati</taxon>
        <taxon>Bacteroidota</taxon>
        <taxon>Sphingobacteriia</taxon>
        <taxon>Sphingobacteriales</taxon>
        <taxon>Sphingobacteriaceae</taxon>
        <taxon>Sphingobacterium</taxon>
    </lineage>
</organism>
<dbReference type="SUPFAM" id="SSF51445">
    <property type="entry name" value="(Trans)glycosidases"/>
    <property type="match status" value="1"/>
</dbReference>
<reference evidence="3" key="1">
    <citation type="journal article" date="2019" name="Int. J. Syst. Evol. Microbiol.">
        <title>The Global Catalogue of Microorganisms (GCM) 10K type strain sequencing project: providing services to taxonomists for standard genome sequencing and annotation.</title>
        <authorList>
            <consortium name="The Broad Institute Genomics Platform"/>
            <consortium name="The Broad Institute Genome Sequencing Center for Infectious Disease"/>
            <person name="Wu L."/>
            <person name="Ma J."/>
        </authorList>
    </citation>
    <scope>NUCLEOTIDE SEQUENCE [LARGE SCALE GENOMIC DNA]</scope>
    <source>
        <strain evidence="3">KCTC 42662</strain>
    </source>
</reference>
<accession>A0ABW5KL61</accession>
<dbReference type="Gene3D" id="3.20.20.80">
    <property type="entry name" value="Glycosidases"/>
    <property type="match status" value="1"/>
</dbReference>
<dbReference type="Proteomes" id="UP001597545">
    <property type="component" value="Unassembled WGS sequence"/>
</dbReference>
<sequence>MKKLNGPTAMKFAFALIAFLTSLSCSSSSLDEQAAATKNKGTLVSPKYNRNSALRNPLNGWVMYAARTAQPSHWDQEFYVPDLGKRVKALEYASAGYIRTSWATLNPSDGVYAWRDPNSQIAKLINGALERGLPIAFRIVVDGRDQGMNTPQFVFDAGAESYLENSSFPTRITPFPQDPIFRQYYEKFIEALAQDFNDPDKVAFIDAYGFGKWGEAHNVVYEDPNTATGANTEALKEDVLDWVSTLYTRCFTKIPLIINYHRLIGHPASWGSPNANSDKLLVKMINKGYSLRQDAFGMTDYYQSWEKQFAKTWNYKRPILMEGGWITSGTHRYWTDPSGKYREGHPEDVRQGEFDAAAEAHVNMMDFRVGDTDSWFEKTFNLVQGFISEGGYRLYPDQIYLPETIKSGSQATISHRWRNMGWGYFPNNIPQWNFKYKVAFALLDASGQPTKIFIDEQAEPSNWLKDNPAAYDFNAQVQVSPGNYVWAVAIIDTSKENLPGIKLAVNGDVTSSGWLRLLNVKVQ</sequence>
<protein>
    <submittedName>
        <fullName evidence="2">DUF4832 domain-containing protein</fullName>
    </submittedName>
</protein>
<dbReference type="PROSITE" id="PS51257">
    <property type="entry name" value="PROKAR_LIPOPROTEIN"/>
    <property type="match status" value="1"/>
</dbReference>